<keyword evidence="2" id="KW-0229">DNA integration</keyword>
<dbReference type="eggNOG" id="COG0582">
    <property type="taxonomic scope" value="Bacteria"/>
</dbReference>
<evidence type="ECO:0000259" key="5">
    <source>
        <dbReference type="Pfam" id="PF00589"/>
    </source>
</evidence>
<gene>
    <name evidence="6" type="ORF">CAMSH0001_0939</name>
</gene>
<organism evidence="6 7">
    <name type="scientific">Campylobacter showae RM3277</name>
    <dbReference type="NCBI Taxonomy" id="553219"/>
    <lineage>
        <taxon>Bacteria</taxon>
        <taxon>Pseudomonadati</taxon>
        <taxon>Campylobacterota</taxon>
        <taxon>Epsilonproteobacteria</taxon>
        <taxon>Campylobacterales</taxon>
        <taxon>Campylobacteraceae</taxon>
        <taxon>Campylobacter</taxon>
    </lineage>
</organism>
<dbReference type="GO" id="GO:0006310">
    <property type="term" value="P:DNA recombination"/>
    <property type="evidence" value="ECO:0007669"/>
    <property type="project" value="UniProtKB-KW"/>
</dbReference>
<dbReference type="InterPro" id="IPR010998">
    <property type="entry name" value="Integrase_recombinase_N"/>
</dbReference>
<evidence type="ECO:0000313" key="7">
    <source>
        <dbReference type="Proteomes" id="UP000003107"/>
    </source>
</evidence>
<evidence type="ECO:0000313" key="6">
    <source>
        <dbReference type="EMBL" id="EET79436.1"/>
    </source>
</evidence>
<dbReference type="EMBL" id="ACVQ01000021">
    <property type="protein sequence ID" value="EET79436.1"/>
    <property type="molecule type" value="Genomic_DNA"/>
</dbReference>
<dbReference type="Gene3D" id="1.10.443.10">
    <property type="entry name" value="Intergrase catalytic core"/>
    <property type="match status" value="1"/>
</dbReference>
<dbReference type="Gene3D" id="1.10.150.130">
    <property type="match status" value="1"/>
</dbReference>
<reference evidence="6 7" key="1">
    <citation type="submission" date="2009-07" db="EMBL/GenBank/DDBJ databases">
        <authorList>
            <person name="Madupu R."/>
            <person name="Sebastian Y."/>
            <person name="Durkin A.S."/>
            <person name="Torralba M."/>
            <person name="Methe B."/>
            <person name="Sutton G.G."/>
            <person name="Strausberg R.L."/>
            <person name="Nelson K.E."/>
        </authorList>
    </citation>
    <scope>NUCLEOTIDE SEQUENCE [LARGE SCALE GENOMIC DNA]</scope>
    <source>
        <strain evidence="6 7">RM3277</strain>
    </source>
</reference>
<evidence type="ECO:0000256" key="4">
    <source>
        <dbReference type="ARBA" id="ARBA00023172"/>
    </source>
</evidence>
<dbReference type="STRING" id="553219.CAMSH0001_0939"/>
<sequence>MKFVADGARENIKMKPKKELVKWLDGVTKQVKGLKFKDTTKVNDLFEMWKGKKDINKKSVASDIAFYETYLQDGIGKEIVVDVIAAQIDNVIHNLMHDGKFNKTIGKVQVLSKRTAYDNTRRILGEMFDIALRNRLIAVNPCTLLTKIAKTTRKTIVKDAVGKFYKLKTAILELYKDDPFWRGFFLFCLYGRRKGEVASLKWENVDLENNVYYLIDTKNGNDYKKPLPLFVKEAIMQIPADRYGLVFASPKTGESIKNTDRQKMKLDKFVGFDDFKLHGTRHISGSALEELGANSDIIKDHLTHKRDGVTYKNYVTYDTYINSCKALEILEGIDG</sequence>
<proteinExistence type="inferred from homology"/>
<name>C6RGV1_9BACT</name>
<accession>C6RGV1</accession>
<feature type="domain" description="Tyr recombinase" evidence="5">
    <location>
        <begin position="191"/>
        <end position="316"/>
    </location>
</feature>
<comment type="caution">
    <text evidence="6">The sequence shown here is derived from an EMBL/GenBank/DDBJ whole genome shotgun (WGS) entry which is preliminary data.</text>
</comment>
<keyword evidence="3" id="KW-0238">DNA-binding</keyword>
<dbReference type="Pfam" id="PF00589">
    <property type="entry name" value="Phage_integrase"/>
    <property type="match status" value="1"/>
</dbReference>
<evidence type="ECO:0000256" key="3">
    <source>
        <dbReference type="ARBA" id="ARBA00023125"/>
    </source>
</evidence>
<dbReference type="AlphaFoldDB" id="C6RGV1"/>
<dbReference type="InterPro" id="IPR050808">
    <property type="entry name" value="Phage_Integrase"/>
</dbReference>
<evidence type="ECO:0000256" key="2">
    <source>
        <dbReference type="ARBA" id="ARBA00022908"/>
    </source>
</evidence>
<dbReference type="SUPFAM" id="SSF56349">
    <property type="entry name" value="DNA breaking-rejoining enzymes"/>
    <property type="match status" value="1"/>
</dbReference>
<dbReference type="PANTHER" id="PTHR30629:SF2">
    <property type="entry name" value="PROPHAGE INTEGRASE INTS-RELATED"/>
    <property type="match status" value="1"/>
</dbReference>
<dbReference type="InterPro" id="IPR013762">
    <property type="entry name" value="Integrase-like_cat_sf"/>
</dbReference>
<comment type="similarity">
    <text evidence="1">Belongs to the 'phage' integrase family.</text>
</comment>
<dbReference type="InterPro" id="IPR011010">
    <property type="entry name" value="DNA_brk_join_enz"/>
</dbReference>
<dbReference type="PANTHER" id="PTHR30629">
    <property type="entry name" value="PROPHAGE INTEGRASE"/>
    <property type="match status" value="1"/>
</dbReference>
<protein>
    <submittedName>
        <fullName evidence="6">Site-specific recombinase, phage integrase family</fullName>
    </submittedName>
</protein>
<dbReference type="GO" id="GO:0003677">
    <property type="term" value="F:DNA binding"/>
    <property type="evidence" value="ECO:0007669"/>
    <property type="project" value="UniProtKB-KW"/>
</dbReference>
<dbReference type="Proteomes" id="UP000003107">
    <property type="component" value="Unassembled WGS sequence"/>
</dbReference>
<evidence type="ECO:0000256" key="1">
    <source>
        <dbReference type="ARBA" id="ARBA00008857"/>
    </source>
</evidence>
<keyword evidence="4" id="KW-0233">DNA recombination</keyword>
<dbReference type="InterPro" id="IPR002104">
    <property type="entry name" value="Integrase_catalytic"/>
</dbReference>
<dbReference type="GO" id="GO:0015074">
    <property type="term" value="P:DNA integration"/>
    <property type="evidence" value="ECO:0007669"/>
    <property type="project" value="UniProtKB-KW"/>
</dbReference>
<keyword evidence="7" id="KW-1185">Reference proteome</keyword>